<evidence type="ECO:0000259" key="5">
    <source>
        <dbReference type="PROSITE" id="PS51635"/>
    </source>
</evidence>
<dbReference type="RefSeq" id="WP_197677266.1">
    <property type="nucleotide sequence ID" value="NZ_LT629749.1"/>
</dbReference>
<feature type="short sequence motif" description="DGA/G" evidence="4">
    <location>
        <begin position="305"/>
        <end position="307"/>
    </location>
</feature>
<dbReference type="Gene3D" id="3.40.1090.10">
    <property type="entry name" value="Cytosolic phospholipase A2 catalytic domain"/>
    <property type="match status" value="2"/>
</dbReference>
<proteinExistence type="predicted"/>
<accession>A0A1H1TKC9</accession>
<dbReference type="GO" id="GO:0016042">
    <property type="term" value="P:lipid catabolic process"/>
    <property type="evidence" value="ECO:0007669"/>
    <property type="project" value="UniProtKB-UniRule"/>
</dbReference>
<dbReference type="PANTHER" id="PTHR14226:SF57">
    <property type="entry name" value="BLR7027 PROTEIN"/>
    <property type="match status" value="1"/>
</dbReference>
<dbReference type="Proteomes" id="UP000199092">
    <property type="component" value="Chromosome I"/>
</dbReference>
<reference evidence="6 7" key="1">
    <citation type="submission" date="2016-10" db="EMBL/GenBank/DDBJ databases">
        <authorList>
            <person name="de Groot N.N."/>
        </authorList>
    </citation>
    <scope>NUCLEOTIDE SEQUENCE [LARGE SCALE GENOMIC DNA]</scope>
    <source>
        <strain evidence="6 7">DSM 21741</strain>
    </source>
</reference>
<gene>
    <name evidence="6" type="ORF">SAMN04488543_2046</name>
</gene>
<sequence>MSLTGGAHPLQQFLRQHVAPRVAALAGWLGERGPEPDPVVGLVLSGGGASASFQVGALRYLYDVVGITPTVITGTSAGSVLATLLAQADDARGQREVLDRIEEQYANLREPADLMVELDWFSELQKLVPALQRVGQARASHLEPQTITLPGLGLSRARRHPGAPGAAPPTGPVIRLPRWDTTPVRETLSAVWTVSRSRPDFETLVRGGRHEQSLYRRGPIFDRLLGPAMFDADRLARSATELRVGVVALESGELRYVTGRGVLVDRTDRPVPDQPPVPVVAAVHASCAIPAIYPPVRLGDEHYVDGATRENLPVEVAMTHLGATRCYAVNSLPSGVPVDSSYAGKDLLAIVLRAAAGIMSDEVQLDDVARAHAAGAVLIAPEVDVLGVLEVDPGLLAIAHDYGYLRAAEACEDASAAEQRVTRDLVELRRRIWKAEGPRPAGDGADSAEDDLGALKRQLRDLVARVPPGRRPPGADRWWQVWERHVVEITDPVSWVADPPPAG</sequence>
<evidence type="ECO:0000313" key="6">
    <source>
        <dbReference type="EMBL" id="SDS60765.1"/>
    </source>
</evidence>
<feature type="short sequence motif" description="GXSXG" evidence="4">
    <location>
        <begin position="74"/>
        <end position="78"/>
    </location>
</feature>
<name>A0A1H1TKC9_9ACTN</name>
<organism evidence="6 7">
    <name type="scientific">Friedmanniella luteola</name>
    <dbReference type="NCBI Taxonomy" id="546871"/>
    <lineage>
        <taxon>Bacteria</taxon>
        <taxon>Bacillati</taxon>
        <taxon>Actinomycetota</taxon>
        <taxon>Actinomycetes</taxon>
        <taxon>Propionibacteriales</taxon>
        <taxon>Nocardioidaceae</taxon>
        <taxon>Friedmanniella</taxon>
    </lineage>
</organism>
<dbReference type="SUPFAM" id="SSF52151">
    <property type="entry name" value="FabD/lysophospholipase-like"/>
    <property type="match status" value="1"/>
</dbReference>
<keyword evidence="1 4" id="KW-0378">Hydrolase</keyword>
<dbReference type="InterPro" id="IPR050301">
    <property type="entry name" value="NTE"/>
</dbReference>
<evidence type="ECO:0000256" key="1">
    <source>
        <dbReference type="ARBA" id="ARBA00022801"/>
    </source>
</evidence>
<feature type="active site" description="Nucleophile" evidence="4">
    <location>
        <position position="76"/>
    </location>
</feature>
<dbReference type="InterPro" id="IPR016035">
    <property type="entry name" value="Acyl_Trfase/lysoPLipase"/>
</dbReference>
<keyword evidence="2 4" id="KW-0442">Lipid degradation</keyword>
<dbReference type="EMBL" id="LT629749">
    <property type="protein sequence ID" value="SDS60765.1"/>
    <property type="molecule type" value="Genomic_DNA"/>
</dbReference>
<dbReference type="STRING" id="546871.SAMN04488543_2046"/>
<dbReference type="Pfam" id="PF01734">
    <property type="entry name" value="Patatin"/>
    <property type="match status" value="1"/>
</dbReference>
<evidence type="ECO:0000313" key="7">
    <source>
        <dbReference type="Proteomes" id="UP000199092"/>
    </source>
</evidence>
<feature type="active site" description="Proton acceptor" evidence="4">
    <location>
        <position position="305"/>
    </location>
</feature>
<feature type="domain" description="PNPLA" evidence="5">
    <location>
        <begin position="42"/>
        <end position="318"/>
    </location>
</feature>
<evidence type="ECO:0000256" key="4">
    <source>
        <dbReference type="PROSITE-ProRule" id="PRU01161"/>
    </source>
</evidence>
<evidence type="ECO:0000256" key="3">
    <source>
        <dbReference type="ARBA" id="ARBA00023098"/>
    </source>
</evidence>
<dbReference type="AlphaFoldDB" id="A0A1H1TKC9"/>
<comment type="caution">
    <text evidence="4">Lacks conserved residue(s) required for the propagation of feature annotation.</text>
</comment>
<protein>
    <submittedName>
        <fullName evidence="6">Predicted acylesterase/phospholipase RssA, contains patatin domain</fullName>
    </submittedName>
</protein>
<evidence type="ECO:0000256" key="2">
    <source>
        <dbReference type="ARBA" id="ARBA00022963"/>
    </source>
</evidence>
<keyword evidence="7" id="KW-1185">Reference proteome</keyword>
<dbReference type="GO" id="GO:0016787">
    <property type="term" value="F:hydrolase activity"/>
    <property type="evidence" value="ECO:0007669"/>
    <property type="project" value="UniProtKB-UniRule"/>
</dbReference>
<dbReference type="PANTHER" id="PTHR14226">
    <property type="entry name" value="NEUROPATHY TARGET ESTERASE/SWISS CHEESE D.MELANOGASTER"/>
    <property type="match status" value="1"/>
</dbReference>
<dbReference type="InterPro" id="IPR002641">
    <property type="entry name" value="PNPLA_dom"/>
</dbReference>
<keyword evidence="3 4" id="KW-0443">Lipid metabolism</keyword>
<dbReference type="PROSITE" id="PS51635">
    <property type="entry name" value="PNPLA"/>
    <property type="match status" value="1"/>
</dbReference>